<dbReference type="Pfam" id="PF02518">
    <property type="entry name" value="HATPase_c"/>
    <property type="match status" value="1"/>
</dbReference>
<dbReference type="SUPFAM" id="SSF55785">
    <property type="entry name" value="PYP-like sensor domain (PAS domain)"/>
    <property type="match status" value="3"/>
</dbReference>
<dbReference type="SUPFAM" id="SSF47384">
    <property type="entry name" value="Homodimeric domain of signal transducing histidine kinase"/>
    <property type="match status" value="1"/>
</dbReference>
<evidence type="ECO:0000259" key="10">
    <source>
        <dbReference type="PROSITE" id="PS50112"/>
    </source>
</evidence>
<feature type="coiled-coil region" evidence="7">
    <location>
        <begin position="410"/>
        <end position="437"/>
    </location>
</feature>
<dbReference type="Proteomes" id="UP000019666">
    <property type="component" value="Unassembled WGS sequence"/>
</dbReference>
<dbReference type="SMART" id="SM00448">
    <property type="entry name" value="REC"/>
    <property type="match status" value="1"/>
</dbReference>
<dbReference type="InterPro" id="IPR003661">
    <property type="entry name" value="HisK_dim/P_dom"/>
</dbReference>
<dbReference type="InterPro" id="IPR000014">
    <property type="entry name" value="PAS"/>
</dbReference>
<feature type="modified residue" description="4-aspartylphosphate" evidence="6">
    <location>
        <position position="736"/>
    </location>
</feature>
<keyword evidence="3 6" id="KW-0597">Phosphoprotein</keyword>
<dbReference type="EMBL" id="AOSK01000075">
    <property type="protein sequence ID" value="EYD75520.1"/>
    <property type="molecule type" value="Genomic_DNA"/>
</dbReference>
<dbReference type="InterPro" id="IPR004358">
    <property type="entry name" value="Sig_transdc_His_kin-like_C"/>
</dbReference>
<dbReference type="PROSITE" id="PS50113">
    <property type="entry name" value="PAC"/>
    <property type="match status" value="3"/>
</dbReference>
<dbReference type="NCBIfam" id="TIGR00229">
    <property type="entry name" value="sensory_box"/>
    <property type="match status" value="3"/>
</dbReference>
<dbReference type="PROSITE" id="PS50109">
    <property type="entry name" value="HIS_KIN"/>
    <property type="match status" value="1"/>
</dbReference>
<dbReference type="InterPro" id="IPR003594">
    <property type="entry name" value="HATPase_dom"/>
</dbReference>
<dbReference type="Gene3D" id="3.30.565.10">
    <property type="entry name" value="Histidine kinase-like ATPase, C-terminal domain"/>
    <property type="match status" value="1"/>
</dbReference>
<proteinExistence type="predicted"/>
<feature type="domain" description="PAC" evidence="11">
    <location>
        <begin position="224"/>
        <end position="283"/>
    </location>
</feature>
<feature type="domain" description="PAS" evidence="10">
    <location>
        <begin position="26"/>
        <end position="83"/>
    </location>
</feature>
<protein>
    <recommendedName>
        <fullName evidence="2">histidine kinase</fullName>
        <ecNumber evidence="2">2.7.13.3</ecNumber>
    </recommendedName>
</protein>
<evidence type="ECO:0000256" key="3">
    <source>
        <dbReference type="ARBA" id="ARBA00022553"/>
    </source>
</evidence>
<dbReference type="Gene3D" id="3.40.50.2300">
    <property type="match status" value="1"/>
</dbReference>
<dbReference type="SUPFAM" id="SSF55874">
    <property type="entry name" value="ATPase domain of HSP90 chaperone/DNA topoisomerase II/histidine kinase"/>
    <property type="match status" value="1"/>
</dbReference>
<dbReference type="AlphaFoldDB" id="A0A017HMI5"/>
<dbReference type="Gene3D" id="1.10.287.130">
    <property type="match status" value="1"/>
</dbReference>
<evidence type="ECO:0000256" key="6">
    <source>
        <dbReference type="PROSITE-ProRule" id="PRU00169"/>
    </source>
</evidence>
<dbReference type="EC" id="2.7.13.3" evidence="2"/>
<dbReference type="STRING" id="442562.Rumeso_02866"/>
<evidence type="ECO:0000256" key="4">
    <source>
        <dbReference type="ARBA" id="ARBA00022679"/>
    </source>
</evidence>
<dbReference type="InterPro" id="IPR001610">
    <property type="entry name" value="PAC"/>
</dbReference>
<name>A0A017HMI5_9RHOB</name>
<dbReference type="Pfam" id="PF08447">
    <property type="entry name" value="PAS_3"/>
    <property type="match status" value="2"/>
</dbReference>
<dbReference type="SMART" id="SM00387">
    <property type="entry name" value="HATPase_c"/>
    <property type="match status" value="1"/>
</dbReference>
<gene>
    <name evidence="12" type="ORF">Rumeso_02866</name>
</gene>
<feature type="domain" description="Response regulatory" evidence="9">
    <location>
        <begin position="686"/>
        <end position="803"/>
    </location>
</feature>
<feature type="domain" description="Histidine kinase" evidence="8">
    <location>
        <begin position="446"/>
        <end position="665"/>
    </location>
</feature>
<accession>A0A017HMI5</accession>
<dbReference type="PATRIC" id="fig|442562.3.peg.2820"/>
<dbReference type="SMART" id="SM00086">
    <property type="entry name" value="PAC"/>
    <property type="match status" value="3"/>
</dbReference>
<keyword evidence="4" id="KW-0808">Transferase</keyword>
<dbReference type="InterPro" id="IPR052162">
    <property type="entry name" value="Sensor_kinase/Photoreceptor"/>
</dbReference>
<dbReference type="InterPro" id="IPR036097">
    <property type="entry name" value="HisK_dim/P_sf"/>
</dbReference>
<feature type="domain" description="PAC" evidence="11">
    <location>
        <begin position="99"/>
        <end position="151"/>
    </location>
</feature>
<evidence type="ECO:0000313" key="12">
    <source>
        <dbReference type="EMBL" id="EYD75520.1"/>
    </source>
</evidence>
<dbReference type="InterPro" id="IPR035965">
    <property type="entry name" value="PAS-like_dom_sf"/>
</dbReference>
<evidence type="ECO:0000256" key="1">
    <source>
        <dbReference type="ARBA" id="ARBA00000085"/>
    </source>
</evidence>
<keyword evidence="13" id="KW-1185">Reference proteome</keyword>
<dbReference type="SUPFAM" id="SSF52172">
    <property type="entry name" value="CheY-like"/>
    <property type="match status" value="1"/>
</dbReference>
<feature type="domain" description="PAS" evidence="10">
    <location>
        <begin position="284"/>
        <end position="354"/>
    </location>
</feature>
<dbReference type="CDD" id="cd00082">
    <property type="entry name" value="HisKA"/>
    <property type="match status" value="1"/>
</dbReference>
<dbReference type="HOGENOM" id="CLU_000445_114_51_5"/>
<sequence length="838" mass="91515">MILGEFGGTMTERLHPAITGAGQDGLEPALQTILDALPTMAFITDAEGAVLYANRLCRDYAGLSVEALAGEGWKPLVHPHDRERAETAWAAGLALGAPVEIEYRLRRADGAERWFRGRLAPQADSNGNVGSWLGTLSDIHDLKIAEAKAREAEAWRRLAQEASGVGTFDWNPITQELRWSAECKTVFGFPSEAEITDGLFLSRLHPEDRPLVVERIERAFDPAGSGEYRSQHRSLWPDGTIRWIEARGGVSFEEVDGQRRAVHFIGTVLDITEAKRIEETLARQRQELQMLTDALPVLISYIDADHRYQFVNKVYESWFPRRREEVIGRPVRDIIGEAAYALAAPHIDAALRGERIRFEQLMPYADTEPRHIEVEYVPRVGVDGNVEGIYGLVQDITARKASEAALQDINDVLEHRVANAITEREQAEEALRQAQKMEAIGQLTGGIAHDFNNLLTPIVGGLDVIRRRVTDERSQRLIEGALQSAERATTLVQRLLAFARRQTLQPRAVSAAGLLQGMQELIDRSLGPTIEVLVDVPVDLPPVLVDPNQLELALLNLAVNARDAMPEGGRLTISAQALPASDCRVPGLSPGTYVRLSVTDTGEGMDEATLKRAVEPFFSTKGTGKGTGLGLSMVHGLAAQLGGLFKLSSRVGEGTMAVLWLPVAETPAQSQISREDVAPGSSQPAMILVVDDEELVRQSVEEGLQELGYRVVPANSAEKALELVRAGLRPDALVTDHMMPGMSGAQLASELRRCLPGLPVLLITGLRLNPSPAQVRRACCPCQAVPPRRYGGAASGDADKGQHRRAAPNVCQCRLECRVRGIDVGHVRRSCPPGAYPN</sequence>
<feature type="domain" description="PAS" evidence="10">
    <location>
        <begin position="179"/>
        <end position="223"/>
    </location>
</feature>
<feature type="domain" description="PAC" evidence="11">
    <location>
        <begin position="352"/>
        <end position="408"/>
    </location>
</feature>
<dbReference type="PROSITE" id="PS50110">
    <property type="entry name" value="RESPONSE_REGULATORY"/>
    <property type="match status" value="1"/>
</dbReference>
<evidence type="ECO:0000256" key="2">
    <source>
        <dbReference type="ARBA" id="ARBA00012438"/>
    </source>
</evidence>
<evidence type="ECO:0000256" key="5">
    <source>
        <dbReference type="ARBA" id="ARBA00022777"/>
    </source>
</evidence>
<dbReference type="PROSITE" id="PS50112">
    <property type="entry name" value="PAS"/>
    <property type="match status" value="3"/>
</dbReference>
<comment type="caution">
    <text evidence="12">The sequence shown here is derived from an EMBL/GenBank/DDBJ whole genome shotgun (WGS) entry which is preliminary data.</text>
</comment>
<reference evidence="12 13" key="1">
    <citation type="submission" date="2013-02" db="EMBL/GenBank/DDBJ databases">
        <authorList>
            <person name="Fiebig A."/>
            <person name="Goeker M."/>
            <person name="Klenk H.-P.P."/>
        </authorList>
    </citation>
    <scope>NUCLEOTIDE SEQUENCE [LARGE SCALE GENOMIC DNA]</scope>
    <source>
        <strain evidence="12 13">DSM 19309</strain>
    </source>
</reference>
<dbReference type="FunFam" id="3.30.450.20:FF:000099">
    <property type="entry name" value="Sensory box sensor histidine kinase"/>
    <property type="match status" value="1"/>
</dbReference>
<dbReference type="InterPro" id="IPR036890">
    <property type="entry name" value="HATPase_C_sf"/>
</dbReference>
<evidence type="ECO:0000313" key="13">
    <source>
        <dbReference type="Proteomes" id="UP000019666"/>
    </source>
</evidence>
<dbReference type="InterPro" id="IPR005467">
    <property type="entry name" value="His_kinase_dom"/>
</dbReference>
<dbReference type="Pfam" id="PF00512">
    <property type="entry name" value="HisKA"/>
    <property type="match status" value="1"/>
</dbReference>
<dbReference type="InterPro" id="IPR001789">
    <property type="entry name" value="Sig_transdc_resp-reg_receiver"/>
</dbReference>
<dbReference type="Pfam" id="PF00072">
    <property type="entry name" value="Response_reg"/>
    <property type="match status" value="1"/>
</dbReference>
<dbReference type="SMART" id="SM00091">
    <property type="entry name" value="PAS"/>
    <property type="match status" value="3"/>
</dbReference>
<dbReference type="PANTHER" id="PTHR43304:SF1">
    <property type="entry name" value="PAC DOMAIN-CONTAINING PROTEIN"/>
    <property type="match status" value="1"/>
</dbReference>
<dbReference type="Gene3D" id="3.30.450.20">
    <property type="entry name" value="PAS domain"/>
    <property type="match status" value="3"/>
</dbReference>
<dbReference type="GO" id="GO:0000155">
    <property type="term" value="F:phosphorelay sensor kinase activity"/>
    <property type="evidence" value="ECO:0007669"/>
    <property type="project" value="InterPro"/>
</dbReference>
<dbReference type="CDD" id="cd00130">
    <property type="entry name" value="PAS"/>
    <property type="match status" value="3"/>
</dbReference>
<evidence type="ECO:0000259" key="11">
    <source>
        <dbReference type="PROSITE" id="PS50113"/>
    </source>
</evidence>
<dbReference type="SMART" id="SM00388">
    <property type="entry name" value="HisKA"/>
    <property type="match status" value="1"/>
</dbReference>
<dbReference type="Pfam" id="PF08448">
    <property type="entry name" value="PAS_4"/>
    <property type="match status" value="1"/>
</dbReference>
<dbReference type="PANTHER" id="PTHR43304">
    <property type="entry name" value="PHYTOCHROME-LIKE PROTEIN CPH1"/>
    <property type="match status" value="1"/>
</dbReference>
<keyword evidence="5" id="KW-0418">Kinase</keyword>
<dbReference type="InterPro" id="IPR000700">
    <property type="entry name" value="PAS-assoc_C"/>
</dbReference>
<dbReference type="InterPro" id="IPR013655">
    <property type="entry name" value="PAS_fold_3"/>
</dbReference>
<dbReference type="Gene3D" id="2.10.70.100">
    <property type="match status" value="1"/>
</dbReference>
<evidence type="ECO:0000256" key="7">
    <source>
        <dbReference type="SAM" id="Coils"/>
    </source>
</evidence>
<keyword evidence="7" id="KW-0175">Coiled coil</keyword>
<organism evidence="12 13">
    <name type="scientific">Rubellimicrobium mesophilum DSM 19309</name>
    <dbReference type="NCBI Taxonomy" id="442562"/>
    <lineage>
        <taxon>Bacteria</taxon>
        <taxon>Pseudomonadati</taxon>
        <taxon>Pseudomonadota</taxon>
        <taxon>Alphaproteobacteria</taxon>
        <taxon>Rhodobacterales</taxon>
        <taxon>Roseobacteraceae</taxon>
        <taxon>Rubellimicrobium</taxon>
    </lineage>
</organism>
<dbReference type="PRINTS" id="PR00344">
    <property type="entry name" value="BCTRLSENSOR"/>
</dbReference>
<evidence type="ECO:0000259" key="9">
    <source>
        <dbReference type="PROSITE" id="PS50110"/>
    </source>
</evidence>
<evidence type="ECO:0000259" key="8">
    <source>
        <dbReference type="PROSITE" id="PS50109"/>
    </source>
</evidence>
<dbReference type="InterPro" id="IPR011006">
    <property type="entry name" value="CheY-like_superfamily"/>
</dbReference>
<comment type="catalytic activity">
    <reaction evidence="1">
        <text>ATP + protein L-histidine = ADP + protein N-phospho-L-histidine.</text>
        <dbReference type="EC" id="2.7.13.3"/>
    </reaction>
</comment>
<dbReference type="InterPro" id="IPR013656">
    <property type="entry name" value="PAS_4"/>
</dbReference>